<sequence length="268" mass="30850">MELFWRHIAGLFRRLVTQKQIPFGLKAGHHFWKRTTPRRALRPCGGESLPGPTAEIPEMFPHGLGTAHHREECRSPGDDADPPVVTGSFSQSPGKFSYNQRLHSDKQAGPGDFYGYRKHNVNQARKTRLEFKDEECDQKGGKYYLFQPKIPQHRQFLSYEGMGIGTPSQRQKQYTKFQALRASENVIDYKVQQLTSQHDESSLVTKDKAKARKIRTRYGIERIVEDLIQESMARGDFDNLSCNGMPLKYQEHNPYLDTVSHKVNQVML</sequence>
<proteinExistence type="predicted"/>
<protein>
    <recommendedName>
        <fullName evidence="1">DnaJ homologue subfamily C member 28 conserved domain-containing protein</fullName>
    </recommendedName>
</protein>
<evidence type="ECO:0000259" key="1">
    <source>
        <dbReference type="Pfam" id="PF09350"/>
    </source>
</evidence>
<evidence type="ECO:0000313" key="2">
    <source>
        <dbReference type="EMBL" id="CAL4236729.1"/>
    </source>
</evidence>
<dbReference type="Pfam" id="PF09350">
    <property type="entry name" value="DJC28_CD"/>
    <property type="match status" value="1"/>
</dbReference>
<name>A0AAV2SSR6_MEGNR</name>
<evidence type="ECO:0000313" key="3">
    <source>
        <dbReference type="Proteomes" id="UP001497623"/>
    </source>
</evidence>
<dbReference type="PANTHER" id="PTHR39158">
    <property type="entry name" value="OS08G0560600 PROTEIN"/>
    <property type="match status" value="1"/>
</dbReference>
<comment type="caution">
    <text evidence="2">The sequence shown here is derived from an EMBL/GenBank/DDBJ whole genome shotgun (WGS) entry which is preliminary data.</text>
</comment>
<dbReference type="InterPro" id="IPR052573">
    <property type="entry name" value="DnaJ_C_subfamily_28"/>
</dbReference>
<dbReference type="Proteomes" id="UP001497623">
    <property type="component" value="Unassembled WGS sequence"/>
</dbReference>
<feature type="domain" description="DnaJ homologue subfamily C member 28 conserved" evidence="1">
    <location>
        <begin position="223"/>
        <end position="267"/>
    </location>
</feature>
<feature type="non-terminal residue" evidence="2">
    <location>
        <position position="268"/>
    </location>
</feature>
<dbReference type="PANTHER" id="PTHR39158:SF1">
    <property type="entry name" value="DNAJ HOMOLOG SUBFAMILY C MEMBER 28"/>
    <property type="match status" value="1"/>
</dbReference>
<keyword evidence="3" id="KW-1185">Reference proteome</keyword>
<dbReference type="EMBL" id="CAXKWB010120632">
    <property type="protein sequence ID" value="CAL4236729.1"/>
    <property type="molecule type" value="Genomic_DNA"/>
</dbReference>
<dbReference type="InterPro" id="IPR018961">
    <property type="entry name" value="DnaJ_homolog_subfam-C_membr-28"/>
</dbReference>
<reference evidence="2 3" key="1">
    <citation type="submission" date="2024-05" db="EMBL/GenBank/DDBJ databases">
        <authorList>
            <person name="Wallberg A."/>
        </authorList>
    </citation>
    <scope>NUCLEOTIDE SEQUENCE [LARGE SCALE GENOMIC DNA]</scope>
</reference>
<accession>A0AAV2SSR6</accession>
<organism evidence="2 3">
    <name type="scientific">Meganyctiphanes norvegica</name>
    <name type="common">Northern krill</name>
    <name type="synonym">Thysanopoda norvegica</name>
    <dbReference type="NCBI Taxonomy" id="48144"/>
    <lineage>
        <taxon>Eukaryota</taxon>
        <taxon>Metazoa</taxon>
        <taxon>Ecdysozoa</taxon>
        <taxon>Arthropoda</taxon>
        <taxon>Crustacea</taxon>
        <taxon>Multicrustacea</taxon>
        <taxon>Malacostraca</taxon>
        <taxon>Eumalacostraca</taxon>
        <taxon>Eucarida</taxon>
        <taxon>Euphausiacea</taxon>
        <taxon>Euphausiidae</taxon>
        <taxon>Meganyctiphanes</taxon>
    </lineage>
</organism>
<gene>
    <name evidence="2" type="ORF">MNOR_LOCUS40317</name>
</gene>
<dbReference type="AlphaFoldDB" id="A0AAV2SSR6"/>